<keyword evidence="2" id="KW-0812">Transmembrane</keyword>
<feature type="compositionally biased region" description="Pro residues" evidence="1">
    <location>
        <begin position="107"/>
        <end position="116"/>
    </location>
</feature>
<accession>A0ABN9A354</accession>
<dbReference type="Proteomes" id="UP001176941">
    <property type="component" value="Chromosome X"/>
</dbReference>
<keyword evidence="2" id="KW-1133">Transmembrane helix</keyword>
<evidence type="ECO:0000256" key="2">
    <source>
        <dbReference type="SAM" id="Phobius"/>
    </source>
</evidence>
<organism evidence="3 4">
    <name type="scientific">Rangifer tarandus platyrhynchus</name>
    <name type="common">Svalbard reindeer</name>
    <dbReference type="NCBI Taxonomy" id="3082113"/>
    <lineage>
        <taxon>Eukaryota</taxon>
        <taxon>Metazoa</taxon>
        <taxon>Chordata</taxon>
        <taxon>Craniata</taxon>
        <taxon>Vertebrata</taxon>
        <taxon>Euteleostomi</taxon>
        <taxon>Mammalia</taxon>
        <taxon>Eutheria</taxon>
        <taxon>Laurasiatheria</taxon>
        <taxon>Artiodactyla</taxon>
        <taxon>Ruminantia</taxon>
        <taxon>Pecora</taxon>
        <taxon>Cervidae</taxon>
        <taxon>Odocoileinae</taxon>
        <taxon>Rangifer</taxon>
    </lineage>
</organism>
<keyword evidence="2" id="KW-0472">Membrane</keyword>
<reference evidence="3" key="1">
    <citation type="submission" date="2023-04" db="EMBL/GenBank/DDBJ databases">
        <authorList>
            <consortium name="ELIXIR-Norway"/>
        </authorList>
    </citation>
    <scope>NUCLEOTIDE SEQUENCE [LARGE SCALE GENOMIC DNA]</scope>
</reference>
<evidence type="ECO:0000313" key="3">
    <source>
        <dbReference type="EMBL" id="CAI9180683.1"/>
    </source>
</evidence>
<sequence length="129" mass="14354">MFYLYSVGQMLNYEMYGYLSENQAQYRRHLPTSVFFFFFLIYPSLFFLVSGVGAKKLQVNSSLSAEFGGFWKRASPFSVAGHFQVAASLLSRFGPRPRPRARAHAPTPIPTPPRPHPSTSCVIGGGKGT</sequence>
<gene>
    <name evidence="3" type="ORF">MRATA1EN1_LOCUS29645</name>
</gene>
<name>A0ABN9A354_RANTA</name>
<proteinExistence type="predicted"/>
<feature type="region of interest" description="Disordered" evidence="1">
    <location>
        <begin position="94"/>
        <end position="129"/>
    </location>
</feature>
<keyword evidence="4" id="KW-1185">Reference proteome</keyword>
<dbReference type="EMBL" id="OX460343">
    <property type="protein sequence ID" value="CAI9180683.1"/>
    <property type="molecule type" value="Genomic_DNA"/>
</dbReference>
<protein>
    <submittedName>
        <fullName evidence="3">Uncharacterized protein</fullName>
    </submittedName>
</protein>
<evidence type="ECO:0000256" key="1">
    <source>
        <dbReference type="SAM" id="MobiDB-lite"/>
    </source>
</evidence>
<feature type="transmembrane region" description="Helical" evidence="2">
    <location>
        <begin position="34"/>
        <end position="54"/>
    </location>
</feature>
<evidence type="ECO:0000313" key="4">
    <source>
        <dbReference type="Proteomes" id="UP001176941"/>
    </source>
</evidence>